<dbReference type="STRING" id="1036779.SAMN04515666_101277"/>
<gene>
    <name evidence="2" type="ORF">SAMN04515666_101277</name>
</gene>
<evidence type="ECO:0000256" key="1">
    <source>
        <dbReference type="SAM" id="SignalP"/>
    </source>
</evidence>
<accession>A0A1H7G7S1</accession>
<evidence type="ECO:0000313" key="3">
    <source>
        <dbReference type="Proteomes" id="UP000199664"/>
    </source>
</evidence>
<dbReference type="AlphaFoldDB" id="A0A1H7G7S1"/>
<keyword evidence="1" id="KW-0732">Signal</keyword>
<dbReference type="OrthoDB" id="8164056at2"/>
<organism evidence="2 3">
    <name type="scientific">Bosea lupini</name>
    <dbReference type="NCBI Taxonomy" id="1036779"/>
    <lineage>
        <taxon>Bacteria</taxon>
        <taxon>Pseudomonadati</taxon>
        <taxon>Pseudomonadota</taxon>
        <taxon>Alphaproteobacteria</taxon>
        <taxon>Hyphomicrobiales</taxon>
        <taxon>Boseaceae</taxon>
        <taxon>Bosea</taxon>
    </lineage>
</organism>
<reference evidence="3" key="1">
    <citation type="submission" date="2016-10" db="EMBL/GenBank/DDBJ databases">
        <authorList>
            <person name="Varghese N."/>
            <person name="Submissions S."/>
        </authorList>
    </citation>
    <scope>NUCLEOTIDE SEQUENCE [LARGE SCALE GENOMIC DNA]</scope>
    <source>
        <strain evidence="3">LMG 26383,CCUG 61248,R- 45681</strain>
    </source>
</reference>
<dbReference type="EMBL" id="FOAN01000001">
    <property type="protein sequence ID" value="SEK34114.1"/>
    <property type="molecule type" value="Genomic_DNA"/>
</dbReference>
<name>A0A1H7G7S1_9HYPH</name>
<dbReference type="RefSeq" id="WP_091829014.1">
    <property type="nucleotide sequence ID" value="NZ_FOAN01000001.1"/>
</dbReference>
<feature type="signal peptide" evidence="1">
    <location>
        <begin position="1"/>
        <end position="41"/>
    </location>
</feature>
<protein>
    <submittedName>
        <fullName evidence="2">Uncharacterized protein</fullName>
    </submittedName>
</protein>
<evidence type="ECO:0000313" key="2">
    <source>
        <dbReference type="EMBL" id="SEK34114.1"/>
    </source>
</evidence>
<dbReference type="Proteomes" id="UP000199664">
    <property type="component" value="Unassembled WGS sequence"/>
</dbReference>
<sequence>MINSTYHAVRSLTVTALRHGAAVALLAGAAFFSAGQAPALAQSTSWEDGCAMRVVTPGSGDALRNYNCARQKECQQMANAKGGMMMGMGCFGVEPKAAGPAAQQAGRTRPAQQQ</sequence>
<proteinExistence type="predicted"/>
<feature type="chain" id="PRO_5011708747" evidence="1">
    <location>
        <begin position="42"/>
        <end position="114"/>
    </location>
</feature>
<keyword evidence="3" id="KW-1185">Reference proteome</keyword>